<dbReference type="HOGENOM" id="CLU_2308021_0_0_1"/>
<dbReference type="EMBL" id="CDHN01000003">
    <property type="protein sequence ID" value="CEJ89793.1"/>
    <property type="molecule type" value="Genomic_DNA"/>
</dbReference>
<evidence type="ECO:0000256" key="1">
    <source>
        <dbReference type="SAM" id="Phobius"/>
    </source>
</evidence>
<gene>
    <name evidence="2" type="ORF">VHEMI05618</name>
</gene>
<feature type="transmembrane region" description="Helical" evidence="1">
    <location>
        <begin position="12"/>
        <end position="31"/>
    </location>
</feature>
<organism evidence="2 3">
    <name type="scientific">[Torrubiella] hemipterigena</name>
    <dbReference type="NCBI Taxonomy" id="1531966"/>
    <lineage>
        <taxon>Eukaryota</taxon>
        <taxon>Fungi</taxon>
        <taxon>Dikarya</taxon>
        <taxon>Ascomycota</taxon>
        <taxon>Pezizomycotina</taxon>
        <taxon>Sordariomycetes</taxon>
        <taxon>Hypocreomycetidae</taxon>
        <taxon>Hypocreales</taxon>
        <taxon>Clavicipitaceae</taxon>
        <taxon>Clavicipitaceae incertae sedis</taxon>
        <taxon>'Torrubiella' clade</taxon>
    </lineage>
</organism>
<accession>A0A0A1THH8</accession>
<evidence type="ECO:0000313" key="2">
    <source>
        <dbReference type="EMBL" id="CEJ89793.1"/>
    </source>
</evidence>
<keyword evidence="1" id="KW-1133">Transmembrane helix</keyword>
<dbReference type="Proteomes" id="UP000039046">
    <property type="component" value="Unassembled WGS sequence"/>
</dbReference>
<keyword evidence="1" id="KW-0472">Membrane</keyword>
<name>A0A0A1THH8_9HYPO</name>
<evidence type="ECO:0000313" key="3">
    <source>
        <dbReference type="Proteomes" id="UP000039046"/>
    </source>
</evidence>
<reference evidence="2 3" key="1">
    <citation type="journal article" date="2015" name="Genome Announc.">
        <title>Draft Genome Sequence and Gene Annotation of the Entomopathogenic Fungus Verticillium hemipterigenum.</title>
        <authorList>
            <person name="Horn F."/>
            <person name="Habel A."/>
            <person name="Scharf D.H."/>
            <person name="Dworschak J."/>
            <person name="Brakhage A.A."/>
            <person name="Guthke R."/>
            <person name="Hertweck C."/>
            <person name="Linde J."/>
        </authorList>
    </citation>
    <scope>NUCLEOTIDE SEQUENCE [LARGE SCALE GENOMIC DNA]</scope>
</reference>
<keyword evidence="3" id="KW-1185">Reference proteome</keyword>
<dbReference type="AlphaFoldDB" id="A0A0A1THH8"/>
<sequence length="100" mass="11617">MAITMVSFLRRPLYCLIAAFILTTLSMLQYYSTLPTENILEVAESQVYSKCDFSNVTEIDDRWNQLATKYLHFRDDKFTYVQPSLCSSGLAYPLTRLEIE</sequence>
<keyword evidence="1" id="KW-0812">Transmembrane</keyword>
<proteinExistence type="predicted"/>
<protein>
    <submittedName>
        <fullName evidence="2">Uncharacterized protein</fullName>
    </submittedName>
</protein>